<gene>
    <name evidence="2" type="ordered locus">Deipr_2558</name>
</gene>
<keyword evidence="1" id="KW-0732">Signal</keyword>
<dbReference type="HOGENOM" id="CLU_3151970_0_0_0"/>
<proteinExistence type="predicted"/>
<name>F0RQW4_DEIPM</name>
<accession>F0RQW4</accession>
<keyword evidence="3" id="KW-1185">Reference proteome</keyword>
<dbReference type="Proteomes" id="UP000007718">
    <property type="component" value="Plasmid pDEIPR03"/>
</dbReference>
<protein>
    <submittedName>
        <fullName evidence="2">Uncharacterized protein</fullName>
    </submittedName>
</protein>
<feature type="chain" id="PRO_5003255505" evidence="1">
    <location>
        <begin position="23"/>
        <end position="48"/>
    </location>
</feature>
<sequence length="48" mass="4817">MLKHFFSLCLIAFFAASPLAAAAPLQPAGGDVVLAMSDDPTIGGRGLG</sequence>
<keyword evidence="2" id="KW-0614">Plasmid</keyword>
<reference evidence="2 3" key="2">
    <citation type="journal article" date="2012" name="Stand. Genomic Sci.">
        <title>Complete genome sequence of the orange-red pigmented, radioresistant Deinococcus proteolyticus type strain (MRP(T)).</title>
        <authorList>
            <person name="Copeland A."/>
            <person name="Zeytun A."/>
            <person name="Yassawong M."/>
            <person name="Nolan M."/>
            <person name="Lucas S."/>
            <person name="Hammon N."/>
            <person name="Deshpande S."/>
            <person name="Cheng J.F."/>
            <person name="Han C."/>
            <person name="Tapia R."/>
            <person name="Goodwin L.A."/>
            <person name="Pitluck S."/>
            <person name="Mavromatis K."/>
            <person name="Liolios K."/>
            <person name="Pagani I."/>
            <person name="Ivanova N."/>
            <person name="Mikhailova N."/>
            <person name="Pati A."/>
            <person name="Chen A."/>
            <person name="Palaniappan K."/>
            <person name="Land M."/>
            <person name="Hauser L."/>
            <person name="Jeffries C.D."/>
            <person name="Brambilla E.M."/>
            <person name="Rohde M."/>
            <person name="Sikorski J."/>
            <person name="Pukall R."/>
            <person name="Goker M."/>
            <person name="Detter J.C."/>
            <person name="Woyke T."/>
            <person name="Bristow J."/>
            <person name="Eisen J.A."/>
            <person name="Markowitz V."/>
            <person name="Hugenholtz P."/>
            <person name="Kyrpides N.C."/>
            <person name="Klenk H.P."/>
            <person name="Lapidus A."/>
        </authorList>
    </citation>
    <scope>NUCLEOTIDE SEQUENCE [LARGE SCALE GENOMIC DNA]</scope>
    <source>
        <strain evidence="3">ATCC 35074 / DSM 20540 / JCM 6276 / NBRC 101906 / NCIMB 13154 / VKM Ac-1939 / CCM 2703 / MRP</strain>
        <plasmid evidence="3">Plasmid pDEIPR03</plasmid>
    </source>
</reference>
<dbReference type="AlphaFoldDB" id="F0RQW4"/>
<dbReference type="EMBL" id="CP002539">
    <property type="protein sequence ID" value="ADY27673.1"/>
    <property type="molecule type" value="Genomic_DNA"/>
</dbReference>
<organism evidence="2 3">
    <name type="scientific">Deinococcus proteolyticus (strain ATCC 35074 / DSM 20540 / JCM 6276 / NBRC 101906 / NCIMB 13154 / VKM Ac-1939 / CCM 2703 / MRP)</name>
    <dbReference type="NCBI Taxonomy" id="693977"/>
    <lineage>
        <taxon>Bacteria</taxon>
        <taxon>Thermotogati</taxon>
        <taxon>Deinococcota</taxon>
        <taxon>Deinococci</taxon>
        <taxon>Deinococcales</taxon>
        <taxon>Deinococcaceae</taxon>
        <taxon>Deinococcus</taxon>
    </lineage>
</organism>
<dbReference type="RefSeq" id="WP_013623180.1">
    <property type="nucleotide sequence ID" value="NC_015170.1"/>
</dbReference>
<dbReference type="KEGG" id="dpt:Deipr_2558"/>
<feature type="signal peptide" evidence="1">
    <location>
        <begin position="1"/>
        <end position="22"/>
    </location>
</feature>
<evidence type="ECO:0000256" key="1">
    <source>
        <dbReference type="SAM" id="SignalP"/>
    </source>
</evidence>
<reference evidence="3" key="1">
    <citation type="submission" date="2011-02" db="EMBL/GenBank/DDBJ databases">
        <title>The complete sequence of plasmid3 of Deinococcus proteolyticus DSM 20540.</title>
        <authorList>
            <consortium name="US DOE Joint Genome Institute (JGI-PGF)"/>
            <person name="Lucas S."/>
            <person name="Copeland A."/>
            <person name="Lapidus A."/>
            <person name="Bruce D."/>
            <person name="Goodwin L."/>
            <person name="Pitluck S."/>
            <person name="Kyrpides N."/>
            <person name="Mavromatis K."/>
            <person name="Pagani I."/>
            <person name="Ivanova N."/>
            <person name="Ovchinnikova G."/>
            <person name="Zeytun A."/>
            <person name="Detter J.C."/>
            <person name="Han C."/>
            <person name="Land M."/>
            <person name="Hauser L."/>
            <person name="Markowitz V."/>
            <person name="Cheng J.-F."/>
            <person name="Hugenholtz P."/>
            <person name="Woyke T."/>
            <person name="Wu D."/>
            <person name="Pukall R."/>
            <person name="Steenblock K."/>
            <person name="Brambilla E."/>
            <person name="Klenk H.-P."/>
            <person name="Eisen J.A."/>
        </authorList>
    </citation>
    <scope>NUCLEOTIDE SEQUENCE [LARGE SCALE GENOMIC DNA]</scope>
    <source>
        <strain evidence="3">ATCC 35074 / DSM 20540 / JCM 6276 / NBRC 101906 / NCIMB 13154 / VKM Ac-1939 / CCM 2703 / MRP</strain>
        <plasmid evidence="3">Plasmid pDEIPR03</plasmid>
    </source>
</reference>
<evidence type="ECO:0000313" key="2">
    <source>
        <dbReference type="EMBL" id="ADY27673.1"/>
    </source>
</evidence>
<evidence type="ECO:0000313" key="3">
    <source>
        <dbReference type="Proteomes" id="UP000007718"/>
    </source>
</evidence>
<geneLocation type="plasmid" evidence="2 3">
    <name>pDEIPR03</name>
</geneLocation>